<comment type="caution">
    <text evidence="1">The sequence shown here is derived from an EMBL/GenBank/DDBJ whole genome shotgun (WGS) entry which is preliminary data.</text>
</comment>
<gene>
    <name evidence="1" type="ORF">HB375_09740</name>
</gene>
<sequence>MKIKSLSIGARARRFVLELPLERPGGFGGVIRSYAAGPQIWGAMEMLSGTERIRAGRPEQSLTHKITLRYREGVTGAMRLTSGLRRFAIRTASDPDGARRDLVCLVEEISAWRARCLRFAAPFSMWRKQTRS</sequence>
<evidence type="ECO:0000313" key="2">
    <source>
        <dbReference type="Proteomes" id="UP000707352"/>
    </source>
</evidence>
<name>A0ABX0VD63_9HYPH</name>
<dbReference type="RefSeq" id="WP_167672799.1">
    <property type="nucleotide sequence ID" value="NZ_JAATJS010000003.1"/>
</dbReference>
<evidence type="ECO:0000313" key="1">
    <source>
        <dbReference type="EMBL" id="NIX76895.1"/>
    </source>
</evidence>
<dbReference type="NCBIfam" id="TIGR01563">
    <property type="entry name" value="gp16_SPP1"/>
    <property type="match status" value="1"/>
</dbReference>
<protein>
    <submittedName>
        <fullName evidence="1">Phage head closure protein</fullName>
    </submittedName>
</protein>
<dbReference type="InterPro" id="IPR008767">
    <property type="entry name" value="Phage_SPP1_head-tail_adaptor"/>
</dbReference>
<dbReference type="Gene3D" id="2.40.10.270">
    <property type="entry name" value="Bacteriophage SPP1 head-tail adaptor protein"/>
    <property type="match status" value="1"/>
</dbReference>
<proteinExistence type="predicted"/>
<accession>A0ABX0VD63</accession>
<organism evidence="1 2">
    <name type="scientific">Microvirga terricola</name>
    <dbReference type="NCBI Taxonomy" id="2719797"/>
    <lineage>
        <taxon>Bacteria</taxon>
        <taxon>Pseudomonadati</taxon>
        <taxon>Pseudomonadota</taxon>
        <taxon>Alphaproteobacteria</taxon>
        <taxon>Hyphomicrobiales</taxon>
        <taxon>Methylobacteriaceae</taxon>
        <taxon>Microvirga</taxon>
    </lineage>
</organism>
<dbReference type="Pfam" id="PF05521">
    <property type="entry name" value="Phage_HCP"/>
    <property type="match status" value="1"/>
</dbReference>
<dbReference type="Proteomes" id="UP000707352">
    <property type="component" value="Unassembled WGS sequence"/>
</dbReference>
<dbReference type="InterPro" id="IPR038666">
    <property type="entry name" value="SSP1_head-tail_sf"/>
</dbReference>
<reference evidence="1 2" key="1">
    <citation type="submission" date="2020-03" db="EMBL/GenBank/DDBJ databases">
        <title>The genome sequence of Microvirga sp. c23x22.</title>
        <authorList>
            <person name="Zhang X."/>
        </authorList>
    </citation>
    <scope>NUCLEOTIDE SEQUENCE [LARGE SCALE GENOMIC DNA]</scope>
    <source>
        <strain evidence="2">c23x22</strain>
    </source>
</reference>
<dbReference type="EMBL" id="JAATJS010000003">
    <property type="protein sequence ID" value="NIX76895.1"/>
    <property type="molecule type" value="Genomic_DNA"/>
</dbReference>
<keyword evidence="2" id="KW-1185">Reference proteome</keyword>